<evidence type="ECO:0000313" key="4">
    <source>
        <dbReference type="EMBL" id="KAK8043060.1"/>
    </source>
</evidence>
<dbReference type="RefSeq" id="XP_066709913.1">
    <property type="nucleotide sequence ID" value="XM_066864952.1"/>
</dbReference>
<dbReference type="Pfam" id="PF00023">
    <property type="entry name" value="Ank"/>
    <property type="match status" value="1"/>
</dbReference>
<keyword evidence="2" id="KW-0677">Repeat</keyword>
<comment type="caution">
    <text evidence="4">The sequence shown here is derived from an EMBL/GenBank/DDBJ whole genome shotgun (WGS) entry which is preliminary data.</text>
</comment>
<evidence type="ECO:0000313" key="5">
    <source>
        <dbReference type="Proteomes" id="UP001480595"/>
    </source>
</evidence>
<dbReference type="PANTHER" id="PTHR24161:SF85">
    <property type="entry name" value="PALMITOYLTRANSFERASE HIP14"/>
    <property type="match status" value="1"/>
</dbReference>
<organism evidence="4 5">
    <name type="scientific">Apiospora phragmitis</name>
    <dbReference type="NCBI Taxonomy" id="2905665"/>
    <lineage>
        <taxon>Eukaryota</taxon>
        <taxon>Fungi</taxon>
        <taxon>Dikarya</taxon>
        <taxon>Ascomycota</taxon>
        <taxon>Pezizomycotina</taxon>
        <taxon>Sordariomycetes</taxon>
        <taxon>Xylariomycetidae</taxon>
        <taxon>Amphisphaeriales</taxon>
        <taxon>Apiosporaceae</taxon>
        <taxon>Apiospora</taxon>
    </lineage>
</organism>
<dbReference type="EMBL" id="JAQQWL010000013">
    <property type="protein sequence ID" value="KAK8043060.1"/>
    <property type="molecule type" value="Genomic_DNA"/>
</dbReference>
<evidence type="ECO:0000256" key="2">
    <source>
        <dbReference type="ARBA" id="ARBA00022737"/>
    </source>
</evidence>
<keyword evidence="3" id="KW-0040">ANK repeat</keyword>
<gene>
    <name evidence="4" type="ORF">PG994_013543</name>
</gene>
<sequence>MLYLPAELLLEIGTNINNVSDLLHFGLACRGLSSFLDELYRRDVQEGNCWALLLACRNGNLALAKRSLEAGASVDHLFFDQTMATRAPWSFSNERARVSCLAGSPLAIAVQFRHVAMVRFLLEDKGANPNQWDGWAASYHDQVWYPIHWAVACQAATRDHEDGCQTDPKRCCGFASPPSPAIVALLLRHGADPDQRTFPGPRRCPGDEASIVHWETLQPLHLTGCDHVAPAVLRRLLDAGADPRAPGVYWGCSQRCADAKPWLFERLGPLRPFANEVREAKLLLLAARHGREDRHPWRFGGAAPASTLHVLTPSRLRTLLFLTGSAESEPVVLASGVFAMLEA</sequence>
<keyword evidence="5" id="KW-1185">Reference proteome</keyword>
<protein>
    <recommendedName>
        <fullName evidence="1">protein S-acyltransferase</fullName>
        <ecNumber evidence="1">2.3.1.225</ecNumber>
    </recommendedName>
</protein>
<dbReference type="SUPFAM" id="SSF48403">
    <property type="entry name" value="Ankyrin repeat"/>
    <property type="match status" value="1"/>
</dbReference>
<dbReference type="Proteomes" id="UP001480595">
    <property type="component" value="Unassembled WGS sequence"/>
</dbReference>
<name>A0ABR1T8X6_9PEZI</name>
<dbReference type="Gene3D" id="1.25.40.20">
    <property type="entry name" value="Ankyrin repeat-containing domain"/>
    <property type="match status" value="1"/>
</dbReference>
<dbReference type="GeneID" id="92098015"/>
<proteinExistence type="predicted"/>
<evidence type="ECO:0000256" key="1">
    <source>
        <dbReference type="ARBA" id="ARBA00012210"/>
    </source>
</evidence>
<dbReference type="EC" id="2.3.1.225" evidence="1"/>
<reference evidence="4 5" key="1">
    <citation type="submission" date="2023-01" db="EMBL/GenBank/DDBJ databases">
        <title>Analysis of 21 Apiospora genomes using comparative genomics revels a genus with tremendous synthesis potential of carbohydrate active enzymes and secondary metabolites.</title>
        <authorList>
            <person name="Sorensen T."/>
        </authorList>
    </citation>
    <scope>NUCLEOTIDE SEQUENCE [LARGE SCALE GENOMIC DNA]</scope>
    <source>
        <strain evidence="4 5">CBS 135458</strain>
    </source>
</reference>
<dbReference type="SMART" id="SM00248">
    <property type="entry name" value="ANK"/>
    <property type="match status" value="4"/>
</dbReference>
<evidence type="ECO:0000256" key="3">
    <source>
        <dbReference type="ARBA" id="ARBA00023043"/>
    </source>
</evidence>
<dbReference type="PANTHER" id="PTHR24161">
    <property type="entry name" value="ANK_REP_REGION DOMAIN-CONTAINING PROTEIN-RELATED"/>
    <property type="match status" value="1"/>
</dbReference>
<dbReference type="InterPro" id="IPR036770">
    <property type="entry name" value="Ankyrin_rpt-contain_sf"/>
</dbReference>
<dbReference type="InterPro" id="IPR002110">
    <property type="entry name" value="Ankyrin_rpt"/>
</dbReference>
<accession>A0ABR1T8X6</accession>